<reference evidence="6" key="2">
    <citation type="submission" date="2022-01" db="EMBL/GenBank/DDBJ databases">
        <title>Collection of gut derived symbiotic bacterial strains cultured from healthy donors.</title>
        <authorList>
            <person name="Lin H."/>
            <person name="Kohout C."/>
            <person name="Waligurski E."/>
            <person name="Pamer E.G."/>
        </authorList>
    </citation>
    <scope>NUCLEOTIDE SEQUENCE</scope>
    <source>
        <strain evidence="6">MSK.14.39</strain>
    </source>
</reference>
<dbReference type="EMBL" id="VULR01000005">
    <property type="protein sequence ID" value="MSS43134.1"/>
    <property type="molecule type" value="Genomic_DNA"/>
</dbReference>
<dbReference type="PANTHER" id="PTHR32329:SF2">
    <property type="entry name" value="BIFUNCTIONAL PROTEIN [INCLUDES 2-HYDROXYACYL-COA DEHYDRATASE (N-TER) AND ITS ACTIVATOR DOMAIN (C_TERM)"/>
    <property type="match status" value="1"/>
</dbReference>
<keyword evidence="4" id="KW-0411">Iron-sulfur</keyword>
<dbReference type="AlphaFoldDB" id="A0A844FGM7"/>
<organism evidence="7 8">
    <name type="scientific">Anaerosalibacter bizertensis</name>
    <dbReference type="NCBI Taxonomy" id="932217"/>
    <lineage>
        <taxon>Bacteria</taxon>
        <taxon>Bacillati</taxon>
        <taxon>Bacillota</taxon>
        <taxon>Tissierellia</taxon>
        <taxon>Tissierellales</taxon>
        <taxon>Sporanaerobacteraceae</taxon>
        <taxon>Anaerosalibacter</taxon>
    </lineage>
</organism>
<dbReference type="Gene3D" id="3.30.420.40">
    <property type="match status" value="2"/>
</dbReference>
<gene>
    <name evidence="7" type="ORF">FYJ27_05220</name>
    <name evidence="6" type="ORF">L0P62_00050</name>
</gene>
<dbReference type="Proteomes" id="UP001108123">
    <property type="component" value="Unassembled WGS sequence"/>
</dbReference>
<dbReference type="GO" id="GO:0051536">
    <property type="term" value="F:iron-sulfur cluster binding"/>
    <property type="evidence" value="ECO:0007669"/>
    <property type="project" value="UniProtKB-KW"/>
</dbReference>
<name>A0A844FGM7_9FIRM</name>
<accession>A0A844FGM7</accession>
<dbReference type="InterPro" id="IPR002731">
    <property type="entry name" value="ATPase_BadF"/>
</dbReference>
<keyword evidence="2" id="KW-0479">Metal-binding</keyword>
<keyword evidence="3" id="KW-0408">Iron</keyword>
<proteinExistence type="predicted"/>
<evidence type="ECO:0000256" key="4">
    <source>
        <dbReference type="ARBA" id="ARBA00023014"/>
    </source>
</evidence>
<evidence type="ECO:0000256" key="3">
    <source>
        <dbReference type="ARBA" id="ARBA00023004"/>
    </source>
</evidence>
<evidence type="ECO:0000256" key="2">
    <source>
        <dbReference type="ARBA" id="ARBA00022723"/>
    </source>
</evidence>
<dbReference type="SUPFAM" id="SSF53067">
    <property type="entry name" value="Actin-like ATPase domain"/>
    <property type="match status" value="1"/>
</dbReference>
<evidence type="ECO:0000259" key="5">
    <source>
        <dbReference type="Pfam" id="PF01869"/>
    </source>
</evidence>
<reference evidence="7 8" key="1">
    <citation type="submission" date="2019-08" db="EMBL/GenBank/DDBJ databases">
        <title>In-depth cultivation of the pig gut microbiome towards novel bacterial diversity and tailored functional studies.</title>
        <authorList>
            <person name="Wylensek D."/>
            <person name="Hitch T.C.A."/>
            <person name="Clavel T."/>
        </authorList>
    </citation>
    <scope>NUCLEOTIDE SEQUENCE [LARGE SCALE GENOMIC DNA]</scope>
    <source>
        <strain evidence="7 8">Med78-601-WT-4W-RMD-3</strain>
    </source>
</reference>
<dbReference type="Proteomes" id="UP000462760">
    <property type="component" value="Unassembled WGS sequence"/>
</dbReference>
<dbReference type="CDD" id="cd24109">
    <property type="entry name" value="ASKHA_NBD_YjiL-like"/>
    <property type="match status" value="1"/>
</dbReference>
<evidence type="ECO:0000313" key="7">
    <source>
        <dbReference type="EMBL" id="MSS43134.1"/>
    </source>
</evidence>
<comment type="cofactor">
    <cofactor evidence="1">
        <name>[4Fe-4S] cluster</name>
        <dbReference type="ChEBI" id="CHEBI:49883"/>
    </cofactor>
</comment>
<evidence type="ECO:0000313" key="9">
    <source>
        <dbReference type="Proteomes" id="UP001108123"/>
    </source>
</evidence>
<dbReference type="InterPro" id="IPR051805">
    <property type="entry name" value="Dehydratase_Activator_Redct"/>
</dbReference>
<feature type="domain" description="ATPase BadF/BadG/BcrA/BcrD type" evidence="5">
    <location>
        <begin position="5"/>
        <end position="248"/>
    </location>
</feature>
<comment type="caution">
    <text evidence="7">The sequence shown here is derived from an EMBL/GenBank/DDBJ whole genome shotgun (WGS) entry which is preliminary data.</text>
</comment>
<keyword evidence="9" id="KW-1185">Reference proteome</keyword>
<dbReference type="Pfam" id="PF01869">
    <property type="entry name" value="BcrAD_BadFG"/>
    <property type="match status" value="1"/>
</dbReference>
<dbReference type="RefSeq" id="WP_154483808.1">
    <property type="nucleotide sequence ID" value="NZ_JAHLOA010000001.1"/>
</dbReference>
<evidence type="ECO:0000313" key="6">
    <source>
        <dbReference type="EMBL" id="MCG4563831.1"/>
    </source>
</evidence>
<evidence type="ECO:0000256" key="1">
    <source>
        <dbReference type="ARBA" id="ARBA00001966"/>
    </source>
</evidence>
<sequence>MYYAGVDIGSTAAKTALFENDKLIDAFVVPTGWSSIETANTIKEKIVSKGIKEEEMKVVATGYGRVSVPYAHKTITEITCHGKGAAYLTGEDCTVVDIGGQDTKVITVENGMIVDFLMNDKCSAGTGRFLEIMANTLGVDIDTLCDLAETGSGISISSMCTVFAESEVISLIGRGEKKEDIAYAIVDSIISKVASLCNKHSKGTNYYLTGGLCECDYIVRSLSEKLKSPVKTNPMARYAGAIGAGVLAQKIK</sequence>
<dbReference type="EMBL" id="JAKNID010000001">
    <property type="protein sequence ID" value="MCG4563831.1"/>
    <property type="molecule type" value="Genomic_DNA"/>
</dbReference>
<protein>
    <submittedName>
        <fullName evidence="6">Acyl-CoA dehydratase activase</fullName>
    </submittedName>
    <submittedName>
        <fullName evidence="7">CoA activase</fullName>
    </submittedName>
</protein>
<dbReference type="InterPro" id="IPR008275">
    <property type="entry name" value="CoA_E_activase_dom"/>
</dbReference>
<dbReference type="GO" id="GO:0046872">
    <property type="term" value="F:metal ion binding"/>
    <property type="evidence" value="ECO:0007669"/>
    <property type="project" value="UniProtKB-KW"/>
</dbReference>
<dbReference type="InterPro" id="IPR043129">
    <property type="entry name" value="ATPase_NBD"/>
</dbReference>
<evidence type="ECO:0000313" key="8">
    <source>
        <dbReference type="Proteomes" id="UP000462760"/>
    </source>
</evidence>
<dbReference type="NCBIfam" id="TIGR00241">
    <property type="entry name" value="CoA_E_activ"/>
    <property type="match status" value="1"/>
</dbReference>
<dbReference type="OrthoDB" id="9778513at2"/>
<dbReference type="PANTHER" id="PTHR32329">
    <property type="entry name" value="BIFUNCTIONAL PROTEIN [INCLUDES 2-HYDROXYACYL-COA DEHYDRATASE (N-TER) AND ITS ACTIVATOR DOMAIN (C_TERM)-RELATED"/>
    <property type="match status" value="1"/>
</dbReference>